<name>A0A8S1Q743_9CILI</name>
<dbReference type="OrthoDB" id="305293at2759"/>
<dbReference type="EMBL" id="CAJJDN010000096">
    <property type="protein sequence ID" value="CAD8110590.1"/>
    <property type="molecule type" value="Genomic_DNA"/>
</dbReference>
<feature type="coiled-coil region" evidence="1">
    <location>
        <begin position="74"/>
        <end position="143"/>
    </location>
</feature>
<protein>
    <submittedName>
        <fullName evidence="2">Uncharacterized protein</fullName>
    </submittedName>
</protein>
<keyword evidence="3" id="KW-1185">Reference proteome</keyword>
<organism evidence="2 3">
    <name type="scientific">Paramecium sonneborni</name>
    <dbReference type="NCBI Taxonomy" id="65129"/>
    <lineage>
        <taxon>Eukaryota</taxon>
        <taxon>Sar</taxon>
        <taxon>Alveolata</taxon>
        <taxon>Ciliophora</taxon>
        <taxon>Intramacronucleata</taxon>
        <taxon>Oligohymenophorea</taxon>
        <taxon>Peniculida</taxon>
        <taxon>Parameciidae</taxon>
        <taxon>Paramecium</taxon>
    </lineage>
</organism>
<evidence type="ECO:0000313" key="3">
    <source>
        <dbReference type="Proteomes" id="UP000692954"/>
    </source>
</evidence>
<evidence type="ECO:0000313" key="2">
    <source>
        <dbReference type="EMBL" id="CAD8110590.1"/>
    </source>
</evidence>
<sequence length="282" mass="33213">MDIQNESQDFSKLNSLQTKDITEYLSKDYYNKFKMEQNLYDQSATLSRLSIIDKTSDDFINNTQLKAICCSERLSEEIYKNQILEKQITNLQQQLKLAINHISILQNQMEQKQKDIDLLQKKLEEQINKNENEKKNYSQTQLKIDKQQICLKDQKKSSKIVQKNQFYCYLKNLSKQYAKNNLTNQKSTQSDVSIKRFQNTQVNFTEDYQMKDASISDQRQMLNLLNSKSNSNFNLSGKKFLSPSKFQSCSPQKQNNLKQKLDITITQIQAMQQQYSQILQTK</sequence>
<evidence type="ECO:0000256" key="1">
    <source>
        <dbReference type="SAM" id="Coils"/>
    </source>
</evidence>
<comment type="caution">
    <text evidence="2">The sequence shown here is derived from an EMBL/GenBank/DDBJ whole genome shotgun (WGS) entry which is preliminary data.</text>
</comment>
<dbReference type="AlphaFoldDB" id="A0A8S1Q743"/>
<accession>A0A8S1Q743</accession>
<gene>
    <name evidence="2" type="ORF">PSON_ATCC_30995.1.T0960065</name>
</gene>
<dbReference type="Proteomes" id="UP000692954">
    <property type="component" value="Unassembled WGS sequence"/>
</dbReference>
<proteinExistence type="predicted"/>
<keyword evidence="1" id="KW-0175">Coiled coil</keyword>
<reference evidence="2" key="1">
    <citation type="submission" date="2021-01" db="EMBL/GenBank/DDBJ databases">
        <authorList>
            <consortium name="Genoscope - CEA"/>
            <person name="William W."/>
        </authorList>
    </citation>
    <scope>NUCLEOTIDE SEQUENCE</scope>
</reference>